<organism evidence="1 2">
    <name type="scientific">Bacillus phage Novomoskovsk</name>
    <dbReference type="NCBI Taxonomy" id="2736258"/>
    <lineage>
        <taxon>Viruses</taxon>
        <taxon>Duplodnaviria</taxon>
        <taxon>Heunggongvirae</taxon>
        <taxon>Uroviricota</taxon>
        <taxon>Caudoviricetes</taxon>
        <taxon>Ehrlichviridae</taxon>
        <taxon>Andromedavirus</taxon>
        <taxon>Andromedavirus novomoskovsk</taxon>
    </lineage>
</organism>
<name>A0A6M9Z5G9_9CAUD</name>
<evidence type="ECO:0000313" key="2">
    <source>
        <dbReference type="Proteomes" id="UP000509405"/>
    </source>
</evidence>
<keyword evidence="2" id="KW-1185">Reference proteome</keyword>
<evidence type="ECO:0000313" key="1">
    <source>
        <dbReference type="EMBL" id="QKN88230.1"/>
    </source>
</evidence>
<accession>A0A6M9Z5G9</accession>
<gene>
    <name evidence="1" type="ORF">Novomoskovsk_42</name>
</gene>
<dbReference type="EMBL" id="MT422786">
    <property type="protein sequence ID" value="QKN88230.1"/>
    <property type="molecule type" value="Genomic_DNA"/>
</dbReference>
<sequence length="120" mass="13868">MIMEIDEELVNKLIESHKEGGREQVIDDINKGVNLSREHPVVQIFELLISEDERKLTRIASTDHLLAHANIALKAVGDNNYVHIKEIPTHKEEIEYLEGFYKQSIDEILTDFAKEVEEDE</sequence>
<proteinExistence type="predicted"/>
<protein>
    <submittedName>
        <fullName evidence="1">Uncharacterized protein</fullName>
    </submittedName>
</protein>
<dbReference type="Proteomes" id="UP000509405">
    <property type="component" value="Segment"/>
</dbReference>
<reference evidence="1 2" key="1">
    <citation type="submission" date="2020-05" db="EMBL/GenBank/DDBJ databases">
        <authorList>
            <person name="Piligrimova E."/>
            <person name="Kazantseva O."/>
            <person name="Skorynina A."/>
            <person name="Shadrin A."/>
        </authorList>
    </citation>
    <scope>NUCLEOTIDE SEQUENCE [LARGE SCALE GENOMIC DNA]</scope>
</reference>